<dbReference type="WBParaSite" id="ES5_v2.g14844.t1">
    <property type="protein sequence ID" value="ES5_v2.g14844.t1"/>
    <property type="gene ID" value="ES5_v2.g14844"/>
</dbReference>
<evidence type="ECO:0000313" key="1">
    <source>
        <dbReference type="Proteomes" id="UP000887579"/>
    </source>
</evidence>
<organism evidence="1 2">
    <name type="scientific">Panagrolaimus sp. ES5</name>
    <dbReference type="NCBI Taxonomy" id="591445"/>
    <lineage>
        <taxon>Eukaryota</taxon>
        <taxon>Metazoa</taxon>
        <taxon>Ecdysozoa</taxon>
        <taxon>Nematoda</taxon>
        <taxon>Chromadorea</taxon>
        <taxon>Rhabditida</taxon>
        <taxon>Tylenchina</taxon>
        <taxon>Panagrolaimomorpha</taxon>
        <taxon>Panagrolaimoidea</taxon>
        <taxon>Panagrolaimidae</taxon>
        <taxon>Panagrolaimus</taxon>
    </lineage>
</organism>
<evidence type="ECO:0000313" key="2">
    <source>
        <dbReference type="WBParaSite" id="ES5_v2.g14844.t1"/>
    </source>
</evidence>
<name>A0AC34FC66_9BILA</name>
<reference evidence="2" key="1">
    <citation type="submission" date="2022-11" db="UniProtKB">
        <authorList>
            <consortium name="WormBaseParasite"/>
        </authorList>
    </citation>
    <scope>IDENTIFICATION</scope>
</reference>
<accession>A0AC34FC66</accession>
<sequence length="222" mass="25578">MKLLFFKVDSKDGKNNGTQTSEQQRLKQLLLKDSKAFTAEWNNLATDKEFTTLPCDTWNRNKDDPKYRYADVVCLDNNIVKIPGCDYFNGPTEDAVEDFWNVVLKEKIPTVVMLCGVFEKGLNKTTGKHGPIPKCAKYWPSNEPYYYDKFEKNVKEILFNDGKEVLAITSLHIVAKKIKKGMQKGTHLQFKNLNDFGVPNSTEAMMDVYQKFVKPRIREATF</sequence>
<dbReference type="Proteomes" id="UP000887579">
    <property type="component" value="Unplaced"/>
</dbReference>
<protein>
    <submittedName>
        <fullName evidence="2">Tyrosine-protein phosphatase domain-containing protein</fullName>
    </submittedName>
</protein>
<proteinExistence type="predicted"/>